<gene>
    <name evidence="2" type="ORF">B4119_0735</name>
</gene>
<comment type="caution">
    <text evidence="2">The sequence shown here is derived from an EMBL/GenBank/DDBJ whole genome shotgun (WGS) entry which is preliminary data.</text>
</comment>
<keyword evidence="1" id="KW-0812">Transmembrane</keyword>
<proteinExistence type="predicted"/>
<evidence type="ECO:0000256" key="1">
    <source>
        <dbReference type="SAM" id="Phobius"/>
    </source>
</evidence>
<dbReference type="AlphaFoldDB" id="A0A150M0X3"/>
<dbReference type="Proteomes" id="UP000075455">
    <property type="component" value="Unassembled WGS sequence"/>
</dbReference>
<feature type="transmembrane region" description="Helical" evidence="1">
    <location>
        <begin position="20"/>
        <end position="39"/>
    </location>
</feature>
<name>A0A150M0X3_9BACL</name>
<reference evidence="2 3" key="1">
    <citation type="submission" date="2016-01" db="EMBL/GenBank/DDBJ databases">
        <title>Draft Genome Sequences of Seven Thermophilic Sporeformers Isolated from Foods.</title>
        <authorList>
            <person name="Berendsen E.M."/>
            <person name="Wells-Bennik M.H."/>
            <person name="Krawcyk A.O."/>
            <person name="De Jong A."/>
            <person name="Holsappel S."/>
            <person name="Eijlander R.T."/>
            <person name="Kuipers O.P."/>
        </authorList>
    </citation>
    <scope>NUCLEOTIDE SEQUENCE [LARGE SCALE GENOMIC DNA]</scope>
    <source>
        <strain evidence="2 3">B4119</strain>
    </source>
</reference>
<evidence type="ECO:0000313" key="3">
    <source>
        <dbReference type="Proteomes" id="UP000075455"/>
    </source>
</evidence>
<keyword evidence="1" id="KW-0472">Membrane</keyword>
<dbReference type="EMBL" id="LQYS01000022">
    <property type="protein sequence ID" value="KYD18041.1"/>
    <property type="molecule type" value="Genomic_DNA"/>
</dbReference>
<protein>
    <submittedName>
        <fullName evidence="2">Uncharacterized protein</fullName>
    </submittedName>
</protein>
<evidence type="ECO:0000313" key="2">
    <source>
        <dbReference type="EMBL" id="KYD18041.1"/>
    </source>
</evidence>
<sequence length="58" mass="6974">MTKQKGIPFCVFFSKILKKLFSFLFFCYIITTYKSIMYYNNIEMGEGKWRVLQNVSNN</sequence>
<accession>A0A150M0X3</accession>
<keyword evidence="1" id="KW-1133">Transmembrane helix</keyword>
<organism evidence="2 3">
    <name type="scientific">Saccharococcus caldoxylosilyticus</name>
    <dbReference type="NCBI Taxonomy" id="81408"/>
    <lineage>
        <taxon>Bacteria</taxon>
        <taxon>Bacillati</taxon>
        <taxon>Bacillota</taxon>
        <taxon>Bacilli</taxon>
        <taxon>Bacillales</taxon>
        <taxon>Anoxybacillaceae</taxon>
        <taxon>Saccharococcus</taxon>
    </lineage>
</organism>